<dbReference type="OrthoDB" id="71307at2759"/>
<gene>
    <name evidence="1" type="ORF">PPROV_000467100</name>
</gene>
<evidence type="ECO:0000313" key="1">
    <source>
        <dbReference type="EMBL" id="GHP05924.1"/>
    </source>
</evidence>
<dbReference type="EMBL" id="BNJQ01000011">
    <property type="protein sequence ID" value="GHP05924.1"/>
    <property type="molecule type" value="Genomic_DNA"/>
</dbReference>
<dbReference type="SUPFAM" id="SSF48403">
    <property type="entry name" value="Ankyrin repeat"/>
    <property type="match status" value="1"/>
</dbReference>
<comment type="caution">
    <text evidence="1">The sequence shown here is derived from an EMBL/GenBank/DDBJ whole genome shotgun (WGS) entry which is preliminary data.</text>
</comment>
<name>A0A830HFR3_9CHLO</name>
<evidence type="ECO:0000313" key="2">
    <source>
        <dbReference type="Proteomes" id="UP000660262"/>
    </source>
</evidence>
<dbReference type="InterPro" id="IPR036770">
    <property type="entry name" value="Ankyrin_rpt-contain_sf"/>
</dbReference>
<proteinExistence type="predicted"/>
<keyword evidence="2" id="KW-1185">Reference proteome</keyword>
<reference evidence="1" key="1">
    <citation type="submission" date="2020-10" db="EMBL/GenBank/DDBJ databases">
        <title>Unveiling of a novel bifunctional photoreceptor, Dualchrome1, isolated from a cosmopolitan green alga.</title>
        <authorList>
            <person name="Suzuki S."/>
            <person name="Kawachi M."/>
        </authorList>
    </citation>
    <scope>NUCLEOTIDE SEQUENCE</scope>
    <source>
        <strain evidence="1">NIES 2893</strain>
    </source>
</reference>
<dbReference type="AlphaFoldDB" id="A0A830HFR3"/>
<dbReference type="Gene3D" id="1.25.40.20">
    <property type="entry name" value="Ankyrin repeat-containing domain"/>
    <property type="match status" value="1"/>
</dbReference>
<sequence length="194" mass="21778">MSSPPPSRDDAARRTKPSFFEVMDAARADDLSAFRQLLHEYFPDIDDDKKLMRACVEEDRGAGCALHFACDTAARRVVTYILDYAPQSAVNQKARRGGETPLHRVARMCHVGRKCGELATRMTSSLVTTEHPYLSLYQELLRRGADPDALDDQKRRPVDVVVNKGFGWSMGDVRRRVGQLQEESEVPIHLSSSS</sequence>
<organism evidence="1 2">
    <name type="scientific">Pycnococcus provasolii</name>
    <dbReference type="NCBI Taxonomy" id="41880"/>
    <lineage>
        <taxon>Eukaryota</taxon>
        <taxon>Viridiplantae</taxon>
        <taxon>Chlorophyta</taxon>
        <taxon>Pseudoscourfieldiophyceae</taxon>
        <taxon>Pseudoscourfieldiales</taxon>
        <taxon>Pycnococcaceae</taxon>
        <taxon>Pycnococcus</taxon>
    </lineage>
</organism>
<dbReference type="Proteomes" id="UP000660262">
    <property type="component" value="Unassembled WGS sequence"/>
</dbReference>
<protein>
    <submittedName>
        <fullName evidence="1">Uncharacterized protein</fullName>
    </submittedName>
</protein>
<accession>A0A830HFR3</accession>